<dbReference type="SMART" id="SM00248">
    <property type="entry name" value="ANK"/>
    <property type="match status" value="3"/>
</dbReference>
<accession>A0AAE0U1V5</accession>
<sequence>MAFLSQVISRRSRPVTGEKNGLWELAAPLDGSPPSVDIVAIHGLGGDAYRTWTGDNDKLWLRDFLPSRLRDARIFTYGYDSVVAFSKSSAEVDDFARDLLQRVKAVRSPWAEHQRPLYLICHSLGGIVAKQALNIAHGNKTINAGDAHIIRWLSGVVFMGTPHAGSGVAFWASLAGKLLNTASLGTTTNHDLLKLLCRDSSFLEGLSRQFALENPQLRILSFYELEKFPFLNRRVVEKESARLDLPNETLVPTQANHRAMCRFNDPESQSYRVVEDVIAGFIQNTDPPARIQEPEKSPVDLNQRRVLNEWLDPTPTVDTFDRIRAERVEGSCVWIYENRHFSTWLLEPRWRVCHMDGPPGFGKSTLVTKLIEDLRVQHPVAFFFCRLDQESQSWKDIIRTWTWQLLEQRPQQSLMGGVFDMCMDTIGTVTPLANYFKALIWLVKKLDSPFIFLDGMDEDPQLQEVGLQGLSAYFRDLSKHAKIFTSSRPDPRVRYSLPTETGGFIRIAIKDHPNEQDISSFLTDGLSRLGWDEQTMISVHRKLTDGAKGMFLWAKLMLHHVQQQVTLDDLETALRELPDGLNPVYARILAQMSTLPPSQARTVARILQWTYSATRPLTISELEVALAVKPGSGSCRTNDRNRVLNIRQLIADVCSPLLEIDERSETIRFSHASVLQYLQSISTQGSTEQFITLTKRTPSLAATCLTYLAYADIDFVKADGSPDVYAANLDEHLRKYKFLRYASLNLWAHLPLSDDGSSPSSNELQSSLAFFFKDEKNLVRWLQLYQLLGEASKPRSKETFHPHASGFACLKDYPGFSNLGTTPSNMFVRWDRWVSEDSFNGHFCSPITIAAFFDLSTVVRQQLDAGIPVDDDLVFGYTPFLYAVHGDSLNTAKLLLAEGADPTKATVSGYNAARYASRNCLSVLSTILEINAPWTSKQDHEGRTVIRVLCSSAGWHPSVINAFLHKTTAAELDQQDFLGLATIHMAANINVPESEALMMSRLSRSSDFNGEISKHVLFTSLQEAFTPSTKSSITTWAHDWSVYLGIKNDEAFSDIAWQLKSKIVLKLIRKIKAYLLREIINRKPQINITDYQGRTALHIAAGIQKPATWNFDRLRELDGGDKENSIKTLLAAGANPFLQDRSGKMPVDIAIELGDWPTARLLSTQMQSRAGELPENDRNGVLDLEKLLNQTKIENRRPPKREVDTDWMFPYEELLHFPQSFQDVAQTAALLGSRPGLGRRLKIPGDLIRLVLDFAGYWAPAAAAVDIRTGYYQTDSFKVSLRLNDVAIVRKIEIVIATERRRYYTMGSQKYHALSARHAMSPTFSVSNFPSAYSKVDDEVEGFGHDLASNGPAPFEVSWARLESASDTSSFDWKAVLESSSTVRPQNGRPNDRNAIFLDHKPFLRWERSSEGDEDGVVPHDADGRAPPPPPIPGVSKLWVQATDEEVPGPEMWKQTWPVEAAACGEAERYGELQKQTAEWLASLQKGDTITLTADEGFIIQDIARFSKFGMVVYSGF</sequence>
<dbReference type="Pfam" id="PF00023">
    <property type="entry name" value="Ank"/>
    <property type="match status" value="1"/>
</dbReference>
<dbReference type="InterPro" id="IPR056884">
    <property type="entry name" value="NPHP3-like_N"/>
</dbReference>
<dbReference type="InterPro" id="IPR036770">
    <property type="entry name" value="Ankyrin_rpt-contain_sf"/>
</dbReference>
<feature type="domain" description="GPI inositol-deacylase winged helix" evidence="3">
    <location>
        <begin position="602"/>
        <end position="680"/>
    </location>
</feature>
<evidence type="ECO:0000313" key="6">
    <source>
        <dbReference type="Proteomes" id="UP001285441"/>
    </source>
</evidence>
<dbReference type="PANTHER" id="PTHR10039">
    <property type="entry name" value="AMELOGENIN"/>
    <property type="match status" value="1"/>
</dbReference>
<dbReference type="PROSITE" id="PS50088">
    <property type="entry name" value="ANK_REPEAT"/>
    <property type="match status" value="1"/>
</dbReference>
<dbReference type="InterPro" id="IPR054471">
    <property type="entry name" value="GPIID_WHD"/>
</dbReference>
<evidence type="ECO:0000313" key="5">
    <source>
        <dbReference type="EMBL" id="KAK3387786.1"/>
    </source>
</evidence>
<dbReference type="SUPFAM" id="SSF48403">
    <property type="entry name" value="Ankyrin repeat"/>
    <property type="match status" value="1"/>
</dbReference>
<dbReference type="InterPro" id="IPR029058">
    <property type="entry name" value="AB_hydrolase_fold"/>
</dbReference>
<keyword evidence="6" id="KW-1185">Reference proteome</keyword>
<evidence type="ECO:0000259" key="3">
    <source>
        <dbReference type="Pfam" id="PF22939"/>
    </source>
</evidence>
<name>A0AAE0U1V5_9PEZI</name>
<feature type="repeat" description="ANK" evidence="2">
    <location>
        <begin position="875"/>
        <end position="907"/>
    </location>
</feature>
<dbReference type="PANTHER" id="PTHR10039:SF14">
    <property type="entry name" value="NACHT DOMAIN-CONTAINING PROTEIN"/>
    <property type="match status" value="1"/>
</dbReference>
<dbReference type="InterPro" id="IPR027417">
    <property type="entry name" value="P-loop_NTPase"/>
</dbReference>
<dbReference type="SUPFAM" id="SSF52540">
    <property type="entry name" value="P-loop containing nucleoside triphosphate hydrolases"/>
    <property type="match status" value="1"/>
</dbReference>
<keyword evidence="1" id="KW-0677">Repeat</keyword>
<gene>
    <name evidence="5" type="ORF">B0H63DRAFT_559240</name>
</gene>
<evidence type="ECO:0000259" key="4">
    <source>
        <dbReference type="Pfam" id="PF24883"/>
    </source>
</evidence>
<feature type="domain" description="Nephrocystin 3-like N-terminal" evidence="4">
    <location>
        <begin position="330"/>
        <end position="488"/>
    </location>
</feature>
<dbReference type="Proteomes" id="UP001285441">
    <property type="component" value="Unassembled WGS sequence"/>
</dbReference>
<dbReference type="Gene3D" id="3.40.50.1820">
    <property type="entry name" value="alpha/beta hydrolase"/>
    <property type="match status" value="1"/>
</dbReference>
<dbReference type="EMBL" id="JAULSW010000003">
    <property type="protein sequence ID" value="KAK3387786.1"/>
    <property type="molecule type" value="Genomic_DNA"/>
</dbReference>
<reference evidence="5" key="2">
    <citation type="submission" date="2023-06" db="EMBL/GenBank/DDBJ databases">
        <authorList>
            <consortium name="Lawrence Berkeley National Laboratory"/>
            <person name="Haridas S."/>
            <person name="Hensen N."/>
            <person name="Bonometti L."/>
            <person name="Westerberg I."/>
            <person name="Brannstrom I.O."/>
            <person name="Guillou S."/>
            <person name="Cros-Aarteil S."/>
            <person name="Calhoun S."/>
            <person name="Kuo A."/>
            <person name="Mondo S."/>
            <person name="Pangilinan J."/>
            <person name="Riley R."/>
            <person name="LaButti K."/>
            <person name="Andreopoulos B."/>
            <person name="Lipzen A."/>
            <person name="Chen C."/>
            <person name="Yanf M."/>
            <person name="Daum C."/>
            <person name="Ng V."/>
            <person name="Clum A."/>
            <person name="Steindorff A."/>
            <person name="Ohm R."/>
            <person name="Martin F."/>
            <person name="Silar P."/>
            <person name="Natvig D."/>
            <person name="Lalanne C."/>
            <person name="Gautier V."/>
            <person name="Ament-velasquez S.L."/>
            <person name="Kruys A."/>
            <person name="Hutchinson M.I."/>
            <person name="Powell A.J."/>
            <person name="Barry K."/>
            <person name="Miller A.N."/>
            <person name="Grigoriev I.V."/>
            <person name="Debuchy R."/>
            <person name="Gladieux P."/>
            <person name="Thoren M.H."/>
            <person name="Johannesson H."/>
        </authorList>
    </citation>
    <scope>NUCLEOTIDE SEQUENCE</scope>
    <source>
        <strain evidence="5">CBS 232.78</strain>
    </source>
</reference>
<evidence type="ECO:0000256" key="2">
    <source>
        <dbReference type="PROSITE-ProRule" id="PRU00023"/>
    </source>
</evidence>
<proteinExistence type="predicted"/>
<reference evidence="5" key="1">
    <citation type="journal article" date="2023" name="Mol. Phylogenet. Evol.">
        <title>Genome-scale phylogeny and comparative genomics of the fungal order Sordariales.</title>
        <authorList>
            <person name="Hensen N."/>
            <person name="Bonometti L."/>
            <person name="Westerberg I."/>
            <person name="Brannstrom I.O."/>
            <person name="Guillou S."/>
            <person name="Cros-Aarteil S."/>
            <person name="Calhoun S."/>
            <person name="Haridas S."/>
            <person name="Kuo A."/>
            <person name="Mondo S."/>
            <person name="Pangilinan J."/>
            <person name="Riley R."/>
            <person name="LaButti K."/>
            <person name="Andreopoulos B."/>
            <person name="Lipzen A."/>
            <person name="Chen C."/>
            <person name="Yan M."/>
            <person name="Daum C."/>
            <person name="Ng V."/>
            <person name="Clum A."/>
            <person name="Steindorff A."/>
            <person name="Ohm R.A."/>
            <person name="Martin F."/>
            <person name="Silar P."/>
            <person name="Natvig D.O."/>
            <person name="Lalanne C."/>
            <person name="Gautier V."/>
            <person name="Ament-Velasquez S.L."/>
            <person name="Kruys A."/>
            <person name="Hutchinson M.I."/>
            <person name="Powell A.J."/>
            <person name="Barry K."/>
            <person name="Miller A.N."/>
            <person name="Grigoriev I.V."/>
            <person name="Debuchy R."/>
            <person name="Gladieux P."/>
            <person name="Hiltunen Thoren M."/>
            <person name="Johannesson H."/>
        </authorList>
    </citation>
    <scope>NUCLEOTIDE SEQUENCE</scope>
    <source>
        <strain evidence="5">CBS 232.78</strain>
    </source>
</reference>
<organism evidence="5 6">
    <name type="scientific">Podospora didyma</name>
    <dbReference type="NCBI Taxonomy" id="330526"/>
    <lineage>
        <taxon>Eukaryota</taxon>
        <taxon>Fungi</taxon>
        <taxon>Dikarya</taxon>
        <taxon>Ascomycota</taxon>
        <taxon>Pezizomycotina</taxon>
        <taxon>Sordariomycetes</taxon>
        <taxon>Sordariomycetidae</taxon>
        <taxon>Sordariales</taxon>
        <taxon>Podosporaceae</taxon>
        <taxon>Podospora</taxon>
    </lineage>
</organism>
<dbReference type="InterPro" id="IPR002110">
    <property type="entry name" value="Ankyrin_rpt"/>
</dbReference>
<evidence type="ECO:0000256" key="1">
    <source>
        <dbReference type="ARBA" id="ARBA00022737"/>
    </source>
</evidence>
<dbReference type="SUPFAM" id="SSF53474">
    <property type="entry name" value="alpha/beta-Hydrolases"/>
    <property type="match status" value="1"/>
</dbReference>
<dbReference type="Gene3D" id="3.40.50.300">
    <property type="entry name" value="P-loop containing nucleotide triphosphate hydrolases"/>
    <property type="match status" value="1"/>
</dbReference>
<protein>
    <recommendedName>
        <fullName evidence="7">DUF676 domain-containing protein</fullName>
    </recommendedName>
</protein>
<evidence type="ECO:0008006" key="7">
    <source>
        <dbReference type="Google" id="ProtNLM"/>
    </source>
</evidence>
<keyword evidence="2" id="KW-0040">ANK repeat</keyword>
<dbReference type="Gene3D" id="1.25.40.20">
    <property type="entry name" value="Ankyrin repeat-containing domain"/>
    <property type="match status" value="2"/>
</dbReference>
<comment type="caution">
    <text evidence="5">The sequence shown here is derived from an EMBL/GenBank/DDBJ whole genome shotgun (WGS) entry which is preliminary data.</text>
</comment>
<dbReference type="Pfam" id="PF24883">
    <property type="entry name" value="NPHP3_N"/>
    <property type="match status" value="1"/>
</dbReference>
<dbReference type="Pfam" id="PF22939">
    <property type="entry name" value="WHD_GPIID"/>
    <property type="match status" value="1"/>
</dbReference>